<evidence type="ECO:0000313" key="2">
    <source>
        <dbReference type="Proteomes" id="UP000075442"/>
    </source>
</evidence>
<gene>
    <name evidence="1" type="ORF">SMIM3I_00071</name>
</gene>
<dbReference type="EMBL" id="LROU01000133">
    <property type="protein sequence ID" value="KYF32804.1"/>
    <property type="molecule type" value="Genomic_DNA"/>
</dbReference>
<name>A0A150NPB4_STRMT</name>
<protein>
    <submittedName>
        <fullName evidence="1">Uncharacterized protein</fullName>
    </submittedName>
</protein>
<dbReference type="Proteomes" id="UP000075442">
    <property type="component" value="Unassembled WGS sequence"/>
</dbReference>
<reference evidence="1 2" key="1">
    <citation type="submission" date="2016-01" db="EMBL/GenBank/DDBJ databases">
        <title>Highly variable Streptococcus oralis 1 are common among viridans streptococci isolated from primates.</title>
        <authorList>
            <person name="Denapaite D."/>
            <person name="Rieger M."/>
            <person name="Koendgen S."/>
            <person name="Brueckner R."/>
            <person name="Ochigava I."/>
            <person name="Kappeler P."/>
            <person name="Maetz-Rensing K."/>
            <person name="Leendertz F."/>
        </authorList>
    </citation>
    <scope>NUCLEOTIDE SEQUENCE [LARGE SCALE GENOMIC DNA]</scope>
    <source>
        <strain evidence="1 2">M3-1</strain>
    </source>
</reference>
<sequence>MNQERLEKVFKIKERILSGVESLDSMRFIVGKFTSFSPEVEFLPSSF</sequence>
<accession>A0A150NPB4</accession>
<evidence type="ECO:0000313" key="1">
    <source>
        <dbReference type="EMBL" id="KYF32804.1"/>
    </source>
</evidence>
<comment type="caution">
    <text evidence="1">The sequence shown here is derived from an EMBL/GenBank/DDBJ whole genome shotgun (WGS) entry which is preliminary data.</text>
</comment>
<proteinExistence type="predicted"/>
<dbReference type="AlphaFoldDB" id="A0A150NPB4"/>
<organism evidence="1 2">
    <name type="scientific">Streptococcus mitis</name>
    <dbReference type="NCBI Taxonomy" id="28037"/>
    <lineage>
        <taxon>Bacteria</taxon>
        <taxon>Bacillati</taxon>
        <taxon>Bacillota</taxon>
        <taxon>Bacilli</taxon>
        <taxon>Lactobacillales</taxon>
        <taxon>Streptococcaceae</taxon>
        <taxon>Streptococcus</taxon>
        <taxon>Streptococcus mitis group</taxon>
    </lineage>
</organism>
<dbReference type="PATRIC" id="fig|28037.235.peg.2167"/>